<evidence type="ECO:0000313" key="7">
    <source>
        <dbReference type="EMBL" id="SCD19155.1"/>
    </source>
</evidence>
<reference evidence="7 8" key="1">
    <citation type="submission" date="2016-08" db="EMBL/GenBank/DDBJ databases">
        <authorList>
            <person name="Seilhamer J.J."/>
        </authorList>
    </citation>
    <scope>NUCLEOTIDE SEQUENCE [LARGE SCALE GENOMIC DNA]</scope>
    <source>
        <strain evidence="7">M3/6</strain>
    </source>
</reference>
<protein>
    <submittedName>
        <fullName evidence="7">SusD domain-containing protein</fullName>
    </submittedName>
</protein>
<dbReference type="GO" id="GO:0009279">
    <property type="term" value="C:cell outer membrane"/>
    <property type="evidence" value="ECO:0007669"/>
    <property type="project" value="UniProtKB-SubCell"/>
</dbReference>
<dbReference type="Pfam" id="PF07980">
    <property type="entry name" value="SusD_RagB"/>
    <property type="match status" value="1"/>
</dbReference>
<evidence type="ECO:0000256" key="2">
    <source>
        <dbReference type="ARBA" id="ARBA00006275"/>
    </source>
</evidence>
<dbReference type="InterPro" id="IPR011990">
    <property type="entry name" value="TPR-like_helical_dom_sf"/>
</dbReference>
<keyword evidence="4" id="KW-0472">Membrane</keyword>
<evidence type="ECO:0000256" key="4">
    <source>
        <dbReference type="ARBA" id="ARBA00023136"/>
    </source>
</evidence>
<comment type="subcellular location">
    <subcellularLocation>
        <location evidence="1">Cell outer membrane</location>
    </subcellularLocation>
</comment>
<evidence type="ECO:0000259" key="6">
    <source>
        <dbReference type="Pfam" id="PF07980"/>
    </source>
</evidence>
<dbReference type="PROSITE" id="PS51257">
    <property type="entry name" value="PROKAR_LIPOPROTEIN"/>
    <property type="match status" value="1"/>
</dbReference>
<feature type="domain" description="RagB/SusD" evidence="6">
    <location>
        <begin position="298"/>
        <end position="572"/>
    </location>
</feature>
<dbReference type="SUPFAM" id="SSF48452">
    <property type="entry name" value="TPR-like"/>
    <property type="match status" value="1"/>
</dbReference>
<comment type="similarity">
    <text evidence="2">Belongs to the SusD family.</text>
</comment>
<dbReference type="RefSeq" id="WP_076928496.1">
    <property type="nucleotide sequence ID" value="NZ_LT605205.1"/>
</dbReference>
<name>A0A1R3T5B4_9BACT</name>
<evidence type="ECO:0000256" key="1">
    <source>
        <dbReference type="ARBA" id="ARBA00004442"/>
    </source>
</evidence>
<dbReference type="Gene3D" id="1.25.40.390">
    <property type="match status" value="1"/>
</dbReference>
<dbReference type="KEGG" id="psac:PSM36_0321"/>
<dbReference type="InterPro" id="IPR012944">
    <property type="entry name" value="SusD_RagB_dom"/>
</dbReference>
<proteinExistence type="inferred from homology"/>
<keyword evidence="8" id="KW-1185">Reference proteome</keyword>
<organism evidence="7 8">
    <name type="scientific">Proteiniphilum saccharofermentans</name>
    <dbReference type="NCBI Taxonomy" id="1642647"/>
    <lineage>
        <taxon>Bacteria</taxon>
        <taxon>Pseudomonadati</taxon>
        <taxon>Bacteroidota</taxon>
        <taxon>Bacteroidia</taxon>
        <taxon>Bacteroidales</taxon>
        <taxon>Dysgonomonadaceae</taxon>
        <taxon>Proteiniphilum</taxon>
    </lineage>
</organism>
<dbReference type="AlphaFoldDB" id="A0A1R3T5B4"/>
<evidence type="ECO:0000256" key="3">
    <source>
        <dbReference type="ARBA" id="ARBA00022729"/>
    </source>
</evidence>
<sequence>MKRIYLYFSLLFIIGLTSCNDDFLNRYPLDAIGEVSYFTTPSDLRTYMNSFYSTTYFAKYPNHGADFDSDNQVGTNVNTRLQGTRVVATSGSIGFGWIRRVNYFFDNYKKVEENYELKDYQQYLGEAYFFRALSYNSMLRQYGDIQWITHALQTDSPELYNPRDSRDIVATNIILALDSAAMYLTTDKTKGQGRVNKWMALLIQSRVALYEGTWQKYHAGTPFGVPGGNPEKYLQKAAQAALELIESGPYDIYTTGDPLNDYRELFALQDYSNNEEIMFWREYNNEITKGHQDFTNDRNHRMEFPNDNSITKQLADSYLCIDGKPISVSPLFEGHETLKDEMKNRDPRFFQNIAPHDGVWRIHKDGTVEYWEQVYNKLNTNAAHNSPGGYINIKGYNPDMNYHVQQYEESPGIIYRYAEALLNFAEAKAELGTITQQDIDISINKLRKRVGMPDLKMDNIVTDPDWDFPTLSPLINEIRRERRIELACEGYRWGDIARWAAADELIIGKRPKGFKASQLAVNPFPVDEDGFLDPFQKAVPNGYGFVPGRDYLNSIPISELVLNPNLTQNPGWEGID</sequence>
<dbReference type="STRING" id="1642647.PSM36_0321"/>
<dbReference type="EMBL" id="LT605205">
    <property type="protein sequence ID" value="SCD19155.1"/>
    <property type="molecule type" value="Genomic_DNA"/>
</dbReference>
<dbReference type="Proteomes" id="UP000187464">
    <property type="component" value="Chromosome I"/>
</dbReference>
<evidence type="ECO:0000313" key="8">
    <source>
        <dbReference type="Proteomes" id="UP000187464"/>
    </source>
</evidence>
<keyword evidence="3" id="KW-0732">Signal</keyword>
<accession>A0A1R3T5B4</accession>
<evidence type="ECO:0000256" key="5">
    <source>
        <dbReference type="ARBA" id="ARBA00023237"/>
    </source>
</evidence>
<gene>
    <name evidence="7" type="ORF">PSM36_0321</name>
</gene>
<keyword evidence="5" id="KW-0998">Cell outer membrane</keyword>